<dbReference type="InterPro" id="IPR047142">
    <property type="entry name" value="OryJ/VirC-like"/>
</dbReference>
<evidence type="ECO:0000313" key="2">
    <source>
        <dbReference type="EMBL" id="EXJ76397.1"/>
    </source>
</evidence>
<dbReference type="PANTHER" id="PTHR36156">
    <property type="entry name" value="SLR2101 PROTEIN"/>
    <property type="match status" value="1"/>
</dbReference>
<dbReference type="AlphaFoldDB" id="W9X7F8"/>
<name>W9X7F8_9EURO</name>
<dbReference type="Gene3D" id="2.60.120.10">
    <property type="entry name" value="Jelly Rolls"/>
    <property type="match status" value="1"/>
</dbReference>
<dbReference type="RefSeq" id="XP_007739714.1">
    <property type="nucleotide sequence ID" value="XM_007741524.1"/>
</dbReference>
<evidence type="ECO:0000313" key="3">
    <source>
        <dbReference type="Proteomes" id="UP000019471"/>
    </source>
</evidence>
<gene>
    <name evidence="2" type="ORF">A1O5_00905</name>
</gene>
<dbReference type="OrthoDB" id="5840532at2759"/>
<dbReference type="InterPro" id="IPR014710">
    <property type="entry name" value="RmlC-like_jellyroll"/>
</dbReference>
<dbReference type="Proteomes" id="UP000019471">
    <property type="component" value="Unassembled WGS sequence"/>
</dbReference>
<organism evidence="2 3">
    <name type="scientific">Cladophialophora psammophila CBS 110553</name>
    <dbReference type="NCBI Taxonomy" id="1182543"/>
    <lineage>
        <taxon>Eukaryota</taxon>
        <taxon>Fungi</taxon>
        <taxon>Dikarya</taxon>
        <taxon>Ascomycota</taxon>
        <taxon>Pezizomycotina</taxon>
        <taxon>Eurotiomycetes</taxon>
        <taxon>Chaetothyriomycetidae</taxon>
        <taxon>Chaetothyriales</taxon>
        <taxon>Herpotrichiellaceae</taxon>
        <taxon>Cladophialophora</taxon>
    </lineage>
</organism>
<dbReference type="GeneID" id="19185641"/>
<dbReference type="Pfam" id="PF07883">
    <property type="entry name" value="Cupin_2"/>
    <property type="match status" value="1"/>
</dbReference>
<dbReference type="InterPro" id="IPR013096">
    <property type="entry name" value="Cupin_2"/>
</dbReference>
<dbReference type="PANTHER" id="PTHR36156:SF2">
    <property type="entry name" value="CUPIN TYPE-2 DOMAIN-CONTAINING PROTEIN"/>
    <property type="match status" value="1"/>
</dbReference>
<dbReference type="STRING" id="1182543.W9X7F8"/>
<feature type="domain" description="Cupin type-2" evidence="1">
    <location>
        <begin position="52"/>
        <end position="115"/>
    </location>
</feature>
<dbReference type="HOGENOM" id="CLU_096188_2_2_1"/>
<dbReference type="InterPro" id="IPR011051">
    <property type="entry name" value="RmlC_Cupin_sf"/>
</dbReference>
<keyword evidence="3" id="KW-1185">Reference proteome</keyword>
<sequence length="135" mass="14489">MATPQGKIVVTHINADGKAAFLPDLSVQPVQLPGASIRRIWDTPAVPVPKCVIAPGDVSPWHSTSSVDLGFIMAGEIVLMLDGGEEKTLSAGDMFIQQATNHAWANRSSLPGRYYTFLVASQMGGERRITHCVNC</sequence>
<dbReference type="EMBL" id="AMGX01000001">
    <property type="protein sequence ID" value="EXJ76397.1"/>
    <property type="molecule type" value="Genomic_DNA"/>
</dbReference>
<evidence type="ECO:0000259" key="1">
    <source>
        <dbReference type="Pfam" id="PF07883"/>
    </source>
</evidence>
<dbReference type="CDD" id="cd02231">
    <property type="entry name" value="cupin_BLL6423-like"/>
    <property type="match status" value="1"/>
</dbReference>
<protein>
    <recommendedName>
        <fullName evidence="1">Cupin type-2 domain-containing protein</fullName>
    </recommendedName>
</protein>
<proteinExistence type="predicted"/>
<accession>W9X7F8</accession>
<dbReference type="SUPFAM" id="SSF51182">
    <property type="entry name" value="RmlC-like cupins"/>
    <property type="match status" value="1"/>
</dbReference>
<reference evidence="2 3" key="1">
    <citation type="submission" date="2013-03" db="EMBL/GenBank/DDBJ databases">
        <title>The Genome Sequence of Cladophialophora psammophila CBS 110553.</title>
        <authorList>
            <consortium name="The Broad Institute Genomics Platform"/>
            <person name="Cuomo C."/>
            <person name="de Hoog S."/>
            <person name="Gorbushina A."/>
            <person name="Walker B."/>
            <person name="Young S.K."/>
            <person name="Zeng Q."/>
            <person name="Gargeya S."/>
            <person name="Fitzgerald M."/>
            <person name="Haas B."/>
            <person name="Abouelleil A."/>
            <person name="Allen A.W."/>
            <person name="Alvarado L."/>
            <person name="Arachchi H.M."/>
            <person name="Berlin A.M."/>
            <person name="Chapman S.B."/>
            <person name="Gainer-Dewar J."/>
            <person name="Goldberg J."/>
            <person name="Griggs A."/>
            <person name="Gujja S."/>
            <person name="Hansen M."/>
            <person name="Howarth C."/>
            <person name="Imamovic A."/>
            <person name="Ireland A."/>
            <person name="Larimer J."/>
            <person name="McCowan C."/>
            <person name="Murphy C."/>
            <person name="Pearson M."/>
            <person name="Poon T.W."/>
            <person name="Priest M."/>
            <person name="Roberts A."/>
            <person name="Saif S."/>
            <person name="Shea T."/>
            <person name="Sisk P."/>
            <person name="Sykes S."/>
            <person name="Wortman J."/>
            <person name="Nusbaum C."/>
            <person name="Birren B."/>
        </authorList>
    </citation>
    <scope>NUCLEOTIDE SEQUENCE [LARGE SCALE GENOMIC DNA]</scope>
    <source>
        <strain evidence="2 3">CBS 110553</strain>
    </source>
</reference>
<comment type="caution">
    <text evidence="2">The sequence shown here is derived from an EMBL/GenBank/DDBJ whole genome shotgun (WGS) entry which is preliminary data.</text>
</comment>